<feature type="region of interest" description="Disordered" evidence="1">
    <location>
        <begin position="36"/>
        <end position="56"/>
    </location>
</feature>
<dbReference type="RefSeq" id="XP_040738947.1">
    <property type="nucleotide sequence ID" value="XM_040892279.1"/>
</dbReference>
<keyword evidence="3" id="KW-1185">Reference proteome</keyword>
<evidence type="ECO:0000313" key="2">
    <source>
        <dbReference type="EMBL" id="ORX63447.1"/>
    </source>
</evidence>
<gene>
    <name evidence="2" type="ORF">DL89DRAFT_93458</name>
</gene>
<protein>
    <submittedName>
        <fullName evidence="2">Uncharacterized protein</fullName>
    </submittedName>
</protein>
<sequence>MQSSPLSPPQGSFSSIPKFEPPYPYYIVQPVGSLLTEQQQQKQQKPGQRRRKRGTMSAAIQAIGETLARLDDGDFAASLEVVDSYLTTSNDEDIAVSHSRGVAIEQAARQQSGYDTGDISSSGEFASFRDASSSPAWFSIRLPKTSSNRQSVSSATEAFSDTSVMQSLRRMVQREEAWQQTKATYENHLSQMALHLQQQSLAFKSAQAKLQIAGGCT</sequence>
<proteinExistence type="predicted"/>
<reference evidence="2 3" key="1">
    <citation type="submission" date="2016-07" db="EMBL/GenBank/DDBJ databases">
        <title>Pervasive Adenine N6-methylation of Active Genes in Fungi.</title>
        <authorList>
            <consortium name="DOE Joint Genome Institute"/>
            <person name="Mondo S.J."/>
            <person name="Dannebaum R.O."/>
            <person name="Kuo R.C."/>
            <person name="Labutti K."/>
            <person name="Haridas S."/>
            <person name="Kuo A."/>
            <person name="Salamov A."/>
            <person name="Ahrendt S.R."/>
            <person name="Lipzen A."/>
            <person name="Sullivan W."/>
            <person name="Andreopoulos W.B."/>
            <person name="Clum A."/>
            <person name="Lindquist E."/>
            <person name="Daum C."/>
            <person name="Ramamoorthy G.K."/>
            <person name="Gryganskyi A."/>
            <person name="Culley D."/>
            <person name="Magnuson J.K."/>
            <person name="James T.Y."/>
            <person name="O'Malley M.A."/>
            <person name="Stajich J.E."/>
            <person name="Spatafora J.W."/>
            <person name="Visel A."/>
            <person name="Grigoriev I.V."/>
        </authorList>
    </citation>
    <scope>NUCLEOTIDE SEQUENCE [LARGE SCALE GENOMIC DNA]</scope>
    <source>
        <strain evidence="2 3">ATCC 12442</strain>
    </source>
</reference>
<dbReference type="EMBL" id="MCFD01000202">
    <property type="protein sequence ID" value="ORX63447.1"/>
    <property type="molecule type" value="Genomic_DNA"/>
</dbReference>
<evidence type="ECO:0000313" key="3">
    <source>
        <dbReference type="Proteomes" id="UP000193922"/>
    </source>
</evidence>
<dbReference type="AlphaFoldDB" id="A0A1Y1VQ92"/>
<name>A0A1Y1VQ92_9FUNG</name>
<comment type="caution">
    <text evidence="2">The sequence shown here is derived from an EMBL/GenBank/DDBJ whole genome shotgun (WGS) entry which is preliminary data.</text>
</comment>
<dbReference type="OrthoDB" id="10266508at2759"/>
<accession>A0A1Y1VQ92</accession>
<dbReference type="Proteomes" id="UP000193922">
    <property type="component" value="Unassembled WGS sequence"/>
</dbReference>
<evidence type="ECO:0000256" key="1">
    <source>
        <dbReference type="SAM" id="MobiDB-lite"/>
    </source>
</evidence>
<organism evidence="2 3">
    <name type="scientific">Linderina pennispora</name>
    <dbReference type="NCBI Taxonomy" id="61395"/>
    <lineage>
        <taxon>Eukaryota</taxon>
        <taxon>Fungi</taxon>
        <taxon>Fungi incertae sedis</taxon>
        <taxon>Zoopagomycota</taxon>
        <taxon>Kickxellomycotina</taxon>
        <taxon>Kickxellomycetes</taxon>
        <taxon>Kickxellales</taxon>
        <taxon>Kickxellaceae</taxon>
        <taxon>Linderina</taxon>
    </lineage>
</organism>
<dbReference type="GeneID" id="63808927"/>